<dbReference type="NCBIfam" id="TIGR01641">
    <property type="entry name" value="phageSPP1_gp7"/>
    <property type="match status" value="1"/>
</dbReference>
<dbReference type="Pfam" id="PF04233">
    <property type="entry name" value="Phage_Mu_F"/>
    <property type="match status" value="1"/>
</dbReference>
<gene>
    <name evidence="2" type="ORF">EZS27_004506</name>
</gene>
<dbReference type="EMBL" id="SNRY01000078">
    <property type="protein sequence ID" value="KAA6348054.1"/>
    <property type="molecule type" value="Genomic_DNA"/>
</dbReference>
<dbReference type="InterPro" id="IPR006528">
    <property type="entry name" value="Phage_head_morphogenesis_dom"/>
</dbReference>
<comment type="caution">
    <text evidence="2">The sequence shown here is derived from an EMBL/GenBank/DDBJ whole genome shotgun (WGS) entry which is preliminary data.</text>
</comment>
<reference evidence="2" key="1">
    <citation type="submission" date="2019-03" db="EMBL/GenBank/DDBJ databases">
        <title>Single cell metagenomics reveals metabolic interactions within the superorganism composed of flagellate Streblomastix strix and complex community of Bacteroidetes bacteria on its surface.</title>
        <authorList>
            <person name="Treitli S.C."/>
            <person name="Kolisko M."/>
            <person name="Husnik F."/>
            <person name="Keeling P."/>
            <person name="Hampl V."/>
        </authorList>
    </citation>
    <scope>NUCLEOTIDE SEQUENCE</scope>
    <source>
        <strain evidence="2">STM</strain>
    </source>
</reference>
<feature type="domain" description="Phage head morphogenesis" evidence="1">
    <location>
        <begin position="123"/>
        <end position="214"/>
    </location>
</feature>
<evidence type="ECO:0000259" key="1">
    <source>
        <dbReference type="Pfam" id="PF04233"/>
    </source>
</evidence>
<dbReference type="AlphaFoldDB" id="A0A5J4SPC7"/>
<evidence type="ECO:0000313" key="2">
    <source>
        <dbReference type="EMBL" id="KAA6348054.1"/>
    </source>
</evidence>
<proteinExistence type="predicted"/>
<sequence>MGLHKRIALLYNRENLQLAAGEYPDTAGVEAAFEKAARWVRQKEGFTSTMLTDDPIFSLIKETAGFLSKGIEKGVSENSPSGAMVESLRESVGVFSGFKTFHEMKEAASLLVDENGNLKPFKDYLNDVQKINEAYNKNYLRAEYDFTVASSQMAAKWEDLQNDGQGRYLLQYRTMRDDKVRKEHRKLEGITLPVSDPFWDKYYPPNSWGCRCTVAKVRAAKYPATDSEEALKAGEKATAGKHAQMFRFNPGKQKAAYPHYNSYTISKCSTCPKDAKLVNIPANELCQACPVVHRCAKKITKDS</sequence>
<protein>
    <recommendedName>
        <fullName evidence="1">Phage head morphogenesis domain-containing protein</fullName>
    </recommendedName>
</protein>
<organism evidence="2">
    <name type="scientific">termite gut metagenome</name>
    <dbReference type="NCBI Taxonomy" id="433724"/>
    <lineage>
        <taxon>unclassified sequences</taxon>
        <taxon>metagenomes</taxon>
        <taxon>organismal metagenomes</taxon>
    </lineage>
</organism>
<accession>A0A5J4SPC7</accession>
<name>A0A5J4SPC7_9ZZZZ</name>